<dbReference type="EMBL" id="KN818637">
    <property type="protein sequence ID" value="KIL54765.1"/>
    <property type="molecule type" value="Genomic_DNA"/>
</dbReference>
<organism evidence="6 7">
    <name type="scientific">Amanita muscaria (strain Koide BX008)</name>
    <dbReference type="NCBI Taxonomy" id="946122"/>
    <lineage>
        <taxon>Eukaryota</taxon>
        <taxon>Fungi</taxon>
        <taxon>Dikarya</taxon>
        <taxon>Basidiomycota</taxon>
        <taxon>Agaricomycotina</taxon>
        <taxon>Agaricomycetes</taxon>
        <taxon>Agaricomycetidae</taxon>
        <taxon>Agaricales</taxon>
        <taxon>Pluteineae</taxon>
        <taxon>Amanitaceae</taxon>
        <taxon>Amanita</taxon>
    </lineage>
</organism>
<comment type="cofactor">
    <cofactor evidence="1">
        <name>Mg(2+)</name>
        <dbReference type="ChEBI" id="CHEBI:18420"/>
    </cofactor>
</comment>
<dbReference type="Proteomes" id="UP000054549">
    <property type="component" value="Unassembled WGS sequence"/>
</dbReference>
<dbReference type="InterPro" id="IPR046700">
    <property type="entry name" value="DUF6570"/>
</dbReference>
<dbReference type="OrthoDB" id="432234at2759"/>
<evidence type="ECO:0000313" key="6">
    <source>
        <dbReference type="EMBL" id="KIL54765.1"/>
    </source>
</evidence>
<dbReference type="InParanoid" id="A0A0C2RWS7"/>
<accession>A0A0C2RWS7</accession>
<dbReference type="GO" id="GO:0006281">
    <property type="term" value="P:DNA repair"/>
    <property type="evidence" value="ECO:0007669"/>
    <property type="project" value="UniProtKB-KW"/>
</dbReference>
<gene>
    <name evidence="6" type="ORF">M378DRAFT_1051766</name>
</gene>
<dbReference type="Pfam" id="PF14214">
    <property type="entry name" value="Helitron_like_N"/>
    <property type="match status" value="1"/>
</dbReference>
<dbReference type="GO" id="GO:0043139">
    <property type="term" value="F:5'-3' DNA helicase activity"/>
    <property type="evidence" value="ECO:0007669"/>
    <property type="project" value="UniProtKB-EC"/>
</dbReference>
<dbReference type="SUPFAM" id="SSF52540">
    <property type="entry name" value="P-loop containing nucleoside triphosphate hydrolases"/>
    <property type="match status" value="2"/>
</dbReference>
<keyword evidence="1" id="KW-0378">Hydrolase</keyword>
<keyword evidence="1" id="KW-0233">DNA recombination</keyword>
<name>A0A0C2RWS7_AMAMK</name>
<evidence type="ECO:0000259" key="3">
    <source>
        <dbReference type="Pfam" id="PF05970"/>
    </source>
</evidence>
<evidence type="ECO:0000313" key="7">
    <source>
        <dbReference type="Proteomes" id="UP000054549"/>
    </source>
</evidence>
<feature type="domain" description="DUF6570" evidence="5">
    <location>
        <begin position="205"/>
        <end position="349"/>
    </location>
</feature>
<keyword evidence="1" id="KW-0234">DNA repair</keyword>
<sequence>MKEMLEAKTERPLSARRSIQVLRSNRVAISQGKRKRDEVAVVAEQQTGVIQQQLQEERFWQGRAECRKRCRRDEESDDCITMGSNVGKTLLTGCHSIEEEHEEEFMKIPTPLELRQIQEEYLQQTSQEALDEGVCGVCARETPRGDLTLHGLQELPNYGLLTPKISHHAHWLYDGALLERKGVNLQQGRTLVSICSQCFVHLKHNRRPRFGLCNGLWIGNVPVEMQDLTIPEELLVALTFPRCFVFKMHPKIGRVNDPSSLQRGMVGNVTSFPLNVKDVVEMIDGRKLPQPMEILPALIAVTFVGAKQFCKKWLSGILRVRRARVAAALRWLIKNNPLYAKFQLDEVRLGKMPEDGVPIEILAVVRQETDAAVLVEEGESYVPGDLELGDKEASGDFSELSLEDLPTESELGSVLLAHLGTTADSLETETDTNALVSAVSNLVQEGTYEVRFGRKFVQDFPNRNREGEELSNYSASAFPTLFPYGVGGVESQREISFIEHIRYCLLFHDRRFRKHQSFPFVMFGIYQKRQALSSARLQVCRRDFEHDMIDILQVSREDLQATAREQEQSIPISNSKVKKLFSNVKLTAGRIIGTDQSRASLRSKIWSIALFMGPPSIWMTINLADIHDPIAQFFCGEDINLDQFNDLQGRCANNIIRAQNIAQDPYAGAKYFHTMILIILETLFGVRSTRKKTYSKQGLLGRVSAFAGAVESQNRASLHLHVLLWLVGAPRAAELKQKFQSEDFRETVRRFIAANIHASVPGLTQASLPAIPRESDISCSRPLHPSCVDFAQKVPDRLLRLVRNLQVHVCVKGACKHFDLATRAWTCKRRAPWPESETVVVNPDGTWFPVRHFGMVNNFHPQLLLLVQCNGDIKLLTNGSETKNITWYIAKYATKAQKRLSNVSALLAKSLAFHFEDATHLDDVRARSRLLLFRCFQGLNRQQEQSAPQVISYLMGWDDSVLSHEFVPFYLSSLQAYLHRHFQEALPTNELVSVRTSAQTCESSVSISNCETDLLQQARTDEASSFAVEERMMLTLNKDGILSTRSQLADYLFRGNELNDLCYVRFVCDTYEEIVKGDAGSLSCDGELRHEGDDASRHEIHGRKPHIRSAYLAAHPQCNRIRVLRASHHNTLPNFVGPWLPRSDDPETFQYYSCVMLALLKPWRTLQDLIDGASTWSVAFQDFLQQPASQFARRFTENAQFYHECKDSSNASSGETLNTRLERNGYASASERSDSDSERGAGMEGEESENDANAQDPEHDLETYLFAQANSKESRHGDRAVNIAIEAGMFTKGGTDWSVEEVETLTATEVQFHTFENWQKRLASGVETAPLDSGEFITEQAGSVRAHAETVAHEQQTNGSGNVTYVPAVEPLAPLKEQELNEEQRRAFNIVMEHVKAEEGSEDTSQLLMQIIGEAGTGKSRVIQTITEAFETAGFESKLRKGAFTGIAACLIGGQTLHSLFGLNLQGNLPSEDRVRKLAESWKSVRYLIIDEYSMISRELLARLSKILNIVFKHLMGEDFDLPFGGVNVILCGDFHQFPPVKGAKRCSLYFPTSQQDTVERNAGSELYQQFSTVVILKCQLRVQDAEWQGILQRARHGKCIRADLELLRRSQLDESASTNAKELAEDPWTEAVLVTPRNAVRKKWNTAASHGHCQKTKRQLLICPAEDTKRGSAVLSSEERLALLKRKFEAKSRQSDRSQLEDEILLAEGMKVMLVTNIQTDFDMANGSRGVVQSIFLDPREPQWDTKRSERTLHFPPACVLIKLERMRVGHFEELSERVVPIFPVESKIRLQLTRKKTVTVTRRQIPLTPAYAFTDYRAQGQSLPYVIVDLGRPPTGKLTAFNAYVALSRSAGRKTIKLLREFDEELFTTVPCEELEEEDIRLEALDRKTAQECWS</sequence>
<dbReference type="HOGENOM" id="CLU_001248_6_0_1"/>
<dbReference type="GO" id="GO:0005524">
    <property type="term" value="F:ATP binding"/>
    <property type="evidence" value="ECO:0007669"/>
    <property type="project" value="UniProtKB-KW"/>
</dbReference>
<keyword evidence="1" id="KW-0067">ATP-binding</keyword>
<dbReference type="STRING" id="946122.A0A0C2RWS7"/>
<comment type="catalytic activity">
    <reaction evidence="1">
        <text>ATP + H2O = ADP + phosphate + H(+)</text>
        <dbReference type="Rhea" id="RHEA:13065"/>
        <dbReference type="ChEBI" id="CHEBI:15377"/>
        <dbReference type="ChEBI" id="CHEBI:15378"/>
        <dbReference type="ChEBI" id="CHEBI:30616"/>
        <dbReference type="ChEBI" id="CHEBI:43474"/>
        <dbReference type="ChEBI" id="CHEBI:456216"/>
        <dbReference type="EC" id="5.6.2.3"/>
    </reaction>
</comment>
<keyword evidence="1" id="KW-0547">Nucleotide-binding</keyword>
<evidence type="ECO:0000259" key="5">
    <source>
        <dbReference type="Pfam" id="PF20209"/>
    </source>
</evidence>
<keyword evidence="7" id="KW-1185">Reference proteome</keyword>
<dbReference type="Gene3D" id="3.40.50.300">
    <property type="entry name" value="P-loop containing nucleotide triphosphate hydrolases"/>
    <property type="match status" value="1"/>
</dbReference>
<keyword evidence="1" id="KW-0227">DNA damage</keyword>
<dbReference type="InterPro" id="IPR051055">
    <property type="entry name" value="PIF1_helicase"/>
</dbReference>
<dbReference type="InterPro" id="IPR010285">
    <property type="entry name" value="DNA_helicase_pif1-like_DEAD"/>
</dbReference>
<reference evidence="6 7" key="1">
    <citation type="submission" date="2014-04" db="EMBL/GenBank/DDBJ databases">
        <title>Evolutionary Origins and Diversification of the Mycorrhizal Mutualists.</title>
        <authorList>
            <consortium name="DOE Joint Genome Institute"/>
            <consortium name="Mycorrhizal Genomics Consortium"/>
            <person name="Kohler A."/>
            <person name="Kuo A."/>
            <person name="Nagy L.G."/>
            <person name="Floudas D."/>
            <person name="Copeland A."/>
            <person name="Barry K.W."/>
            <person name="Cichocki N."/>
            <person name="Veneault-Fourrey C."/>
            <person name="LaButti K."/>
            <person name="Lindquist E.A."/>
            <person name="Lipzen A."/>
            <person name="Lundell T."/>
            <person name="Morin E."/>
            <person name="Murat C."/>
            <person name="Riley R."/>
            <person name="Ohm R."/>
            <person name="Sun H."/>
            <person name="Tunlid A."/>
            <person name="Henrissat B."/>
            <person name="Grigoriev I.V."/>
            <person name="Hibbett D.S."/>
            <person name="Martin F."/>
        </authorList>
    </citation>
    <scope>NUCLEOTIDE SEQUENCE [LARGE SCALE GENOMIC DNA]</scope>
    <source>
        <strain evidence="6 7">Koide BX008</strain>
    </source>
</reference>
<feature type="region of interest" description="Disordered" evidence="2">
    <location>
        <begin position="1223"/>
        <end position="1256"/>
    </location>
</feature>
<dbReference type="PANTHER" id="PTHR47642:SF6">
    <property type="entry name" value="ATP-DEPENDENT DNA HELICASE"/>
    <property type="match status" value="1"/>
</dbReference>
<feature type="domain" description="DNA helicase Pif1-like DEAD-box helicase" evidence="3">
    <location>
        <begin position="1380"/>
        <end position="1546"/>
    </location>
</feature>
<dbReference type="Pfam" id="PF20209">
    <property type="entry name" value="DUF6570"/>
    <property type="match status" value="1"/>
</dbReference>
<evidence type="ECO:0000259" key="4">
    <source>
        <dbReference type="Pfam" id="PF14214"/>
    </source>
</evidence>
<dbReference type="Pfam" id="PF05970">
    <property type="entry name" value="PIF1"/>
    <property type="match status" value="1"/>
</dbReference>
<dbReference type="GO" id="GO:0000723">
    <property type="term" value="P:telomere maintenance"/>
    <property type="evidence" value="ECO:0007669"/>
    <property type="project" value="InterPro"/>
</dbReference>
<feature type="domain" description="Helitron helicase-like" evidence="4">
    <location>
        <begin position="500"/>
        <end position="724"/>
    </location>
</feature>
<dbReference type="InterPro" id="IPR025476">
    <property type="entry name" value="Helitron_helicase-like"/>
</dbReference>
<dbReference type="InterPro" id="IPR027417">
    <property type="entry name" value="P-loop_NTPase"/>
</dbReference>
<dbReference type="GO" id="GO:0006310">
    <property type="term" value="P:DNA recombination"/>
    <property type="evidence" value="ECO:0007669"/>
    <property type="project" value="UniProtKB-KW"/>
</dbReference>
<dbReference type="PANTHER" id="PTHR47642">
    <property type="entry name" value="ATP-DEPENDENT DNA HELICASE"/>
    <property type="match status" value="1"/>
</dbReference>
<evidence type="ECO:0000256" key="1">
    <source>
        <dbReference type="RuleBase" id="RU363044"/>
    </source>
</evidence>
<comment type="similarity">
    <text evidence="1">Belongs to the helicase family.</text>
</comment>
<dbReference type="GO" id="GO:0016887">
    <property type="term" value="F:ATP hydrolysis activity"/>
    <property type="evidence" value="ECO:0007669"/>
    <property type="project" value="RHEA"/>
</dbReference>
<protein>
    <recommendedName>
        <fullName evidence="1">ATP-dependent DNA helicase</fullName>
        <ecNumber evidence="1">5.6.2.3</ecNumber>
    </recommendedName>
</protein>
<proteinExistence type="inferred from homology"/>
<feature type="compositionally biased region" description="Basic and acidic residues" evidence="2">
    <location>
        <begin position="1231"/>
        <end position="1241"/>
    </location>
</feature>
<keyword evidence="1" id="KW-0347">Helicase</keyword>
<evidence type="ECO:0000256" key="2">
    <source>
        <dbReference type="SAM" id="MobiDB-lite"/>
    </source>
</evidence>
<dbReference type="EC" id="5.6.2.3" evidence="1"/>